<dbReference type="EMBL" id="JAKROA010000003">
    <property type="protein sequence ID" value="KAL5108723.1"/>
    <property type="molecule type" value="Genomic_DNA"/>
</dbReference>
<comment type="caution">
    <text evidence="1">The sequence shown here is derived from an EMBL/GenBank/DDBJ whole genome shotgun (WGS) entry which is preliminary data.</text>
</comment>
<dbReference type="Proteomes" id="UP001651158">
    <property type="component" value="Unassembled WGS sequence"/>
</dbReference>
<evidence type="ECO:0000313" key="1">
    <source>
        <dbReference type="EMBL" id="KAL5108723.1"/>
    </source>
</evidence>
<reference evidence="1 2" key="1">
    <citation type="journal article" date="2022" name="Front. Cell. Infect. Microbiol.">
        <title>The Genomes of Two Strains of Taenia crassiceps the Animal Model for the Study of Human Cysticercosis.</title>
        <authorList>
            <person name="Bobes R.J."/>
            <person name="Estrada K."/>
            <person name="Rios-Valencia D.G."/>
            <person name="Calderon-Gallegos A."/>
            <person name="de la Torre P."/>
            <person name="Carrero J.C."/>
            <person name="Sanchez-Flores A."/>
            <person name="Laclette J.P."/>
        </authorList>
    </citation>
    <scope>NUCLEOTIDE SEQUENCE [LARGE SCALE GENOMIC DNA]</scope>
    <source>
        <strain evidence="1">WFUcys</strain>
    </source>
</reference>
<sequence>MSSGRPHFGHLDHIQFTQIAFETRQQTLPSSDQLSLPKTFGNHKGTDGFQRLSVFDEKWQECIAWGY</sequence>
<protein>
    <submittedName>
        <fullName evidence="1">Uncharacterized protein</fullName>
    </submittedName>
</protein>
<gene>
    <name evidence="1" type="ORF">TcWFU_003367</name>
</gene>
<organism evidence="1 2">
    <name type="scientific">Taenia crassiceps</name>
    <dbReference type="NCBI Taxonomy" id="6207"/>
    <lineage>
        <taxon>Eukaryota</taxon>
        <taxon>Metazoa</taxon>
        <taxon>Spiralia</taxon>
        <taxon>Lophotrochozoa</taxon>
        <taxon>Platyhelminthes</taxon>
        <taxon>Cestoda</taxon>
        <taxon>Eucestoda</taxon>
        <taxon>Cyclophyllidea</taxon>
        <taxon>Taeniidae</taxon>
        <taxon>Taenia</taxon>
    </lineage>
</organism>
<evidence type="ECO:0000313" key="2">
    <source>
        <dbReference type="Proteomes" id="UP001651158"/>
    </source>
</evidence>
<name>A0ABR4QG26_9CEST</name>
<accession>A0ABR4QG26</accession>
<keyword evidence="2" id="KW-1185">Reference proteome</keyword>
<proteinExistence type="predicted"/>